<feature type="region of interest" description="Disordered" evidence="1">
    <location>
        <begin position="175"/>
        <end position="261"/>
    </location>
</feature>
<name>A0ABR3EZ95_9AGAR</name>
<dbReference type="EMBL" id="JBAHYK010001412">
    <property type="protein sequence ID" value="KAL0568107.1"/>
    <property type="molecule type" value="Genomic_DNA"/>
</dbReference>
<accession>A0ABR3EZ95</accession>
<sequence>MHLEDLLTWHKDPDKAPPAIQDAIEKSASVEISLGTPLDSLLESKQVNQNQTDDQCAAAQKKEAEDKVGGTGIRMAAVACYYKPETQTRATEDPLPISNPTQPSIKPTKNHGKPVPLLKQSTQADSSVDLILKPQIMVSNMPATPPRASCMVLLHTPIGATQTVILIQSTLVAQIHSSQAPPPHQESTPPGQRSMSPTPDPMASSESERDVKLDGDVTDDKGVVSQQRTKRKKKDKEKSSKASEQCEGKCMRESKHVKADPSEKWNLQDVVEEDRKERSERDGIILQAIQKQDEFNQKQAESDHVFRTQLLDVLGHIALS</sequence>
<feature type="compositionally biased region" description="Polar residues" evidence="1">
    <location>
        <begin position="175"/>
        <end position="197"/>
    </location>
</feature>
<feature type="region of interest" description="Disordered" evidence="1">
    <location>
        <begin position="90"/>
        <end position="122"/>
    </location>
</feature>
<keyword evidence="3" id="KW-1185">Reference proteome</keyword>
<evidence type="ECO:0000313" key="2">
    <source>
        <dbReference type="EMBL" id="KAL0568107.1"/>
    </source>
</evidence>
<feature type="compositionally biased region" description="Polar residues" evidence="1">
    <location>
        <begin position="98"/>
        <end position="107"/>
    </location>
</feature>
<protein>
    <submittedName>
        <fullName evidence="2">Uncharacterized protein</fullName>
    </submittedName>
</protein>
<gene>
    <name evidence="2" type="ORF">V5O48_013885</name>
</gene>
<feature type="compositionally biased region" description="Basic and acidic residues" evidence="1">
    <location>
        <begin position="236"/>
        <end position="261"/>
    </location>
</feature>
<evidence type="ECO:0000256" key="1">
    <source>
        <dbReference type="SAM" id="MobiDB-lite"/>
    </source>
</evidence>
<proteinExistence type="predicted"/>
<reference evidence="2 3" key="1">
    <citation type="submission" date="2024-02" db="EMBL/GenBank/DDBJ databases">
        <title>A draft genome for the cacao thread blight pathogen Marasmius crinis-equi.</title>
        <authorList>
            <person name="Cohen S.P."/>
            <person name="Baruah I.K."/>
            <person name="Amoako-Attah I."/>
            <person name="Bukari Y."/>
            <person name="Meinhardt L.W."/>
            <person name="Bailey B.A."/>
        </authorList>
    </citation>
    <scope>NUCLEOTIDE SEQUENCE [LARGE SCALE GENOMIC DNA]</scope>
    <source>
        <strain evidence="2 3">GH-76</strain>
    </source>
</reference>
<evidence type="ECO:0000313" key="3">
    <source>
        <dbReference type="Proteomes" id="UP001465976"/>
    </source>
</evidence>
<organism evidence="2 3">
    <name type="scientific">Marasmius crinis-equi</name>
    <dbReference type="NCBI Taxonomy" id="585013"/>
    <lineage>
        <taxon>Eukaryota</taxon>
        <taxon>Fungi</taxon>
        <taxon>Dikarya</taxon>
        <taxon>Basidiomycota</taxon>
        <taxon>Agaricomycotina</taxon>
        <taxon>Agaricomycetes</taxon>
        <taxon>Agaricomycetidae</taxon>
        <taxon>Agaricales</taxon>
        <taxon>Marasmiineae</taxon>
        <taxon>Marasmiaceae</taxon>
        <taxon>Marasmius</taxon>
    </lineage>
</organism>
<dbReference type="Proteomes" id="UP001465976">
    <property type="component" value="Unassembled WGS sequence"/>
</dbReference>
<comment type="caution">
    <text evidence="2">The sequence shown here is derived from an EMBL/GenBank/DDBJ whole genome shotgun (WGS) entry which is preliminary data.</text>
</comment>
<feature type="compositionally biased region" description="Basic and acidic residues" evidence="1">
    <location>
        <begin position="206"/>
        <end position="222"/>
    </location>
</feature>